<dbReference type="Pfam" id="PF07059">
    <property type="entry name" value="EDR2_C"/>
    <property type="match status" value="1"/>
</dbReference>
<dbReference type="OrthoDB" id="1936841at2759"/>
<dbReference type="AlphaFoldDB" id="A0A0J7YMM6"/>
<accession>A0A0J7YMM6</accession>
<organism evidence="2 3">
    <name type="scientific">Beta vulgaris subsp. vulgaris</name>
    <name type="common">Beet</name>
    <dbReference type="NCBI Taxonomy" id="3555"/>
    <lineage>
        <taxon>Eukaryota</taxon>
        <taxon>Viridiplantae</taxon>
        <taxon>Streptophyta</taxon>
        <taxon>Embryophyta</taxon>
        <taxon>Tracheophyta</taxon>
        <taxon>Spermatophyta</taxon>
        <taxon>Magnoliopsida</taxon>
        <taxon>eudicotyledons</taxon>
        <taxon>Gunneridae</taxon>
        <taxon>Pentapetalae</taxon>
        <taxon>Caryophyllales</taxon>
        <taxon>Chenopodiaceae</taxon>
        <taxon>Betoideae</taxon>
        <taxon>Beta</taxon>
    </lineage>
</organism>
<proteinExistence type="predicted"/>
<feature type="domain" description="Protein ENHANCED DISEASE RESISTANCE 2 C-terminal" evidence="1">
    <location>
        <begin position="4"/>
        <end position="38"/>
    </location>
</feature>
<dbReference type="InterPro" id="IPR009769">
    <property type="entry name" value="EDR2_C"/>
</dbReference>
<name>A0A0J7YMM6_BETVV</name>
<evidence type="ECO:0000313" key="2">
    <source>
        <dbReference type="EMBL" id="KMS64854.1"/>
    </source>
</evidence>
<dbReference type="EMBL" id="KQ120405">
    <property type="protein sequence ID" value="KMS64854.1"/>
    <property type="molecule type" value="Genomic_DNA"/>
</dbReference>
<dbReference type="Gramene" id="KMS64854">
    <property type="protein sequence ID" value="KMS64854"/>
    <property type="gene ID" value="BVRB_041990"/>
</dbReference>
<protein>
    <recommendedName>
        <fullName evidence="1">Protein ENHANCED DISEASE RESISTANCE 2 C-terminal domain-containing protein</fullName>
    </recommendedName>
</protein>
<reference evidence="2 3" key="1">
    <citation type="journal article" date="2014" name="Nature">
        <title>The genome of the recently domesticated crop plant sugar beet (Beta vulgaris).</title>
        <authorList>
            <person name="Dohm J.C."/>
            <person name="Minoche A.E."/>
            <person name="Holtgrawe D."/>
            <person name="Capella-Gutierrez S."/>
            <person name="Zakrzewski F."/>
            <person name="Tafer H."/>
            <person name="Rupp O."/>
            <person name="Sorensen T.R."/>
            <person name="Stracke R."/>
            <person name="Reinhardt R."/>
            <person name="Goesmann A."/>
            <person name="Kraft T."/>
            <person name="Schulz B."/>
            <person name="Stadler P.F."/>
            <person name="Schmidt T."/>
            <person name="Gabaldon T."/>
            <person name="Lehrach H."/>
            <person name="Weisshaar B."/>
            <person name="Himmelbauer H."/>
        </authorList>
    </citation>
    <scope>NUCLEOTIDE SEQUENCE [LARGE SCALE GENOMIC DNA]</scope>
    <source>
        <tissue evidence="2">Taproot</tissue>
    </source>
</reference>
<keyword evidence="3" id="KW-1185">Reference proteome</keyword>
<dbReference type="Proteomes" id="UP000035740">
    <property type="component" value="Unassembled WGS sequence"/>
</dbReference>
<gene>
    <name evidence="2" type="ORF">BVRB_041990</name>
</gene>
<evidence type="ECO:0000259" key="1">
    <source>
        <dbReference type="Pfam" id="PF07059"/>
    </source>
</evidence>
<sequence length="49" mass="5321">MEAASTKLVIEMAFTLEGSTAEELPERALGSVRLSKVDLAEDKTRTPDL</sequence>
<evidence type="ECO:0000313" key="3">
    <source>
        <dbReference type="Proteomes" id="UP000035740"/>
    </source>
</evidence>